<dbReference type="Proteomes" id="UP000323597">
    <property type="component" value="Chromosome D12"/>
</dbReference>
<protein>
    <submittedName>
        <fullName evidence="1">Uncharacterized protein</fullName>
    </submittedName>
</protein>
<reference evidence="1 2" key="1">
    <citation type="submission" date="2019-07" db="EMBL/GenBank/DDBJ databases">
        <title>WGS assembly of Gossypium mustelinum.</title>
        <authorList>
            <person name="Chen Z.J."/>
            <person name="Sreedasyam A."/>
            <person name="Ando A."/>
            <person name="Song Q."/>
            <person name="De L."/>
            <person name="Hulse-Kemp A."/>
            <person name="Ding M."/>
            <person name="Ye W."/>
            <person name="Kirkbride R."/>
            <person name="Jenkins J."/>
            <person name="Plott C."/>
            <person name="Lovell J."/>
            <person name="Lin Y.-M."/>
            <person name="Vaughn R."/>
            <person name="Liu B."/>
            <person name="Li W."/>
            <person name="Simpson S."/>
            <person name="Scheffler B."/>
            <person name="Saski C."/>
            <person name="Grover C."/>
            <person name="Hu G."/>
            <person name="Conover J."/>
            <person name="Carlson J."/>
            <person name="Shu S."/>
            <person name="Boston L."/>
            <person name="Williams M."/>
            <person name="Peterson D."/>
            <person name="Mcgee K."/>
            <person name="Jones D."/>
            <person name="Wendel J."/>
            <person name="Stelly D."/>
            <person name="Grimwood J."/>
            <person name="Schmutz J."/>
        </authorList>
    </citation>
    <scope>NUCLEOTIDE SEQUENCE [LARGE SCALE GENOMIC DNA]</scope>
    <source>
        <strain evidence="1">1408120.09</strain>
    </source>
</reference>
<dbReference type="EMBL" id="CM017660">
    <property type="protein sequence ID" value="TYI51080.1"/>
    <property type="molecule type" value="Genomic_DNA"/>
</dbReference>
<dbReference type="AlphaFoldDB" id="A0A5D2SEQ1"/>
<sequence>MYIREMQEYNSSSFGLRTYVDTYTRKRDHHRWCCGVFTFNSGSSSAKLLRFDSKNLFDFFKVIFIVIATLCDPY</sequence>
<keyword evidence="2" id="KW-1185">Reference proteome</keyword>
<gene>
    <name evidence="1" type="ORF">E1A91_D12G150700v1</name>
</gene>
<organism evidence="1 2">
    <name type="scientific">Gossypium mustelinum</name>
    <name type="common">Cotton</name>
    <name type="synonym">Gossypium caicoense</name>
    <dbReference type="NCBI Taxonomy" id="34275"/>
    <lineage>
        <taxon>Eukaryota</taxon>
        <taxon>Viridiplantae</taxon>
        <taxon>Streptophyta</taxon>
        <taxon>Embryophyta</taxon>
        <taxon>Tracheophyta</taxon>
        <taxon>Spermatophyta</taxon>
        <taxon>Magnoliopsida</taxon>
        <taxon>eudicotyledons</taxon>
        <taxon>Gunneridae</taxon>
        <taxon>Pentapetalae</taxon>
        <taxon>rosids</taxon>
        <taxon>malvids</taxon>
        <taxon>Malvales</taxon>
        <taxon>Malvaceae</taxon>
        <taxon>Malvoideae</taxon>
        <taxon>Gossypium</taxon>
    </lineage>
</organism>
<accession>A0A5D2SEQ1</accession>
<proteinExistence type="predicted"/>
<evidence type="ECO:0000313" key="2">
    <source>
        <dbReference type="Proteomes" id="UP000323597"/>
    </source>
</evidence>
<evidence type="ECO:0000313" key="1">
    <source>
        <dbReference type="EMBL" id="TYI51080.1"/>
    </source>
</evidence>
<name>A0A5D2SEQ1_GOSMU</name>